<dbReference type="EMBL" id="CM015713">
    <property type="protein sequence ID" value="KAF3686998.1"/>
    <property type="molecule type" value="Genomic_DNA"/>
</dbReference>
<sequence>MPLKYTVVSVLRKNALHTKDITHSPIAKTPPDHHISTSEFYLWCFIAIYHLFMSSMFQSSKVRCLCILTPLISNP</sequence>
<keyword evidence="2" id="KW-1185">Reference proteome</keyword>
<proteinExistence type="predicted"/>
<evidence type="ECO:0000313" key="2">
    <source>
        <dbReference type="Proteomes" id="UP000503349"/>
    </source>
</evidence>
<dbReference type="AlphaFoldDB" id="A0A6G1PAD7"/>
<gene>
    <name evidence="1" type="ORF">EXN66_Car002670</name>
</gene>
<protein>
    <submittedName>
        <fullName evidence="1">Uncharacterized protein</fullName>
    </submittedName>
</protein>
<evidence type="ECO:0000313" key="1">
    <source>
        <dbReference type="EMBL" id="KAF3686998.1"/>
    </source>
</evidence>
<dbReference type="Proteomes" id="UP000503349">
    <property type="component" value="Chromosome 2"/>
</dbReference>
<reference evidence="1 2" key="1">
    <citation type="submission" date="2019-02" db="EMBL/GenBank/DDBJ databases">
        <title>Opniocepnalus argus genome.</title>
        <authorList>
            <person name="Zhou C."/>
            <person name="Xiao S."/>
        </authorList>
    </citation>
    <scope>NUCLEOTIDE SEQUENCE [LARGE SCALE GENOMIC DNA]</scope>
    <source>
        <strain evidence="1">OARG1902GOOAL</strain>
        <tissue evidence="1">Muscle</tissue>
    </source>
</reference>
<organism evidence="1 2">
    <name type="scientific">Channa argus</name>
    <name type="common">Northern snakehead</name>
    <name type="synonym">Ophicephalus argus</name>
    <dbReference type="NCBI Taxonomy" id="215402"/>
    <lineage>
        <taxon>Eukaryota</taxon>
        <taxon>Metazoa</taxon>
        <taxon>Chordata</taxon>
        <taxon>Craniata</taxon>
        <taxon>Vertebrata</taxon>
        <taxon>Euteleostomi</taxon>
        <taxon>Actinopterygii</taxon>
        <taxon>Neopterygii</taxon>
        <taxon>Teleostei</taxon>
        <taxon>Neoteleostei</taxon>
        <taxon>Acanthomorphata</taxon>
        <taxon>Anabantaria</taxon>
        <taxon>Anabantiformes</taxon>
        <taxon>Channoidei</taxon>
        <taxon>Channidae</taxon>
        <taxon>Channa</taxon>
    </lineage>
</organism>
<name>A0A6G1PAD7_CHAAH</name>
<accession>A0A6G1PAD7</accession>
<reference evidence="2" key="2">
    <citation type="submission" date="2019-02" db="EMBL/GenBank/DDBJ databases">
        <title>Opniocepnalus argus Var Kimnra genome.</title>
        <authorList>
            <person name="Zhou C."/>
            <person name="Xiao S."/>
        </authorList>
    </citation>
    <scope>NUCLEOTIDE SEQUENCE [LARGE SCALE GENOMIC DNA]</scope>
</reference>